<proteinExistence type="predicted"/>
<keyword evidence="3" id="KW-1185">Reference proteome</keyword>
<reference evidence="2 3" key="1">
    <citation type="journal article" date="2013" name="Curr. Biol.">
        <title>The Genome of the Foraminiferan Reticulomyxa filosa.</title>
        <authorList>
            <person name="Glockner G."/>
            <person name="Hulsmann N."/>
            <person name="Schleicher M."/>
            <person name="Noegel A.A."/>
            <person name="Eichinger L."/>
            <person name="Gallinger C."/>
            <person name="Pawlowski J."/>
            <person name="Sierra R."/>
            <person name="Euteneuer U."/>
            <person name="Pillet L."/>
            <person name="Moustafa A."/>
            <person name="Platzer M."/>
            <person name="Groth M."/>
            <person name="Szafranski K."/>
            <person name="Schliwa M."/>
        </authorList>
    </citation>
    <scope>NUCLEOTIDE SEQUENCE [LARGE SCALE GENOMIC DNA]</scope>
</reference>
<evidence type="ECO:0000313" key="3">
    <source>
        <dbReference type="Proteomes" id="UP000023152"/>
    </source>
</evidence>
<sequence>MYIYIYIFVYVISFIVVMNEIEKVSKKEETELSAYTNELDYLQDHLAVVEIRLTMMTTALRNNYETYSWDESYVQQHQQRHNVSKREQEAKHQQSLEKCKLRMEETLRTNVFLPRVEKLVQELKLDSFEKWILLTLIAQALSHQVRKCLHNEGEAITVEVLLALHVRLFFKYIHIHTYICVHCTDLKEQIAKRKYFYKDATLIREGIVNLVEEPIGISLMGTVLEMDRRMVG</sequence>
<name>X6MXS7_RETFI</name>
<feature type="domain" description="Winged helix" evidence="1">
    <location>
        <begin position="25"/>
        <end position="231"/>
    </location>
</feature>
<accession>X6MXS7</accession>
<protein>
    <recommendedName>
        <fullName evidence="1">Winged helix domain-containing protein</fullName>
    </recommendedName>
</protein>
<dbReference type="Pfam" id="PF22977">
    <property type="entry name" value="WHD"/>
    <property type="match status" value="1"/>
</dbReference>
<dbReference type="EMBL" id="ASPP01014616">
    <property type="protein sequence ID" value="ETO18641.1"/>
    <property type="molecule type" value="Genomic_DNA"/>
</dbReference>
<dbReference type="AlphaFoldDB" id="X6MXS7"/>
<gene>
    <name evidence="2" type="ORF">RFI_18621</name>
</gene>
<evidence type="ECO:0000259" key="1">
    <source>
        <dbReference type="Pfam" id="PF22977"/>
    </source>
</evidence>
<dbReference type="Proteomes" id="UP000023152">
    <property type="component" value="Unassembled WGS sequence"/>
</dbReference>
<dbReference type="OrthoDB" id="10042665at2759"/>
<organism evidence="2 3">
    <name type="scientific">Reticulomyxa filosa</name>
    <dbReference type="NCBI Taxonomy" id="46433"/>
    <lineage>
        <taxon>Eukaryota</taxon>
        <taxon>Sar</taxon>
        <taxon>Rhizaria</taxon>
        <taxon>Retaria</taxon>
        <taxon>Foraminifera</taxon>
        <taxon>Monothalamids</taxon>
        <taxon>Reticulomyxidae</taxon>
        <taxon>Reticulomyxa</taxon>
    </lineage>
</organism>
<evidence type="ECO:0000313" key="2">
    <source>
        <dbReference type="EMBL" id="ETO18641.1"/>
    </source>
</evidence>
<comment type="caution">
    <text evidence="2">The sequence shown here is derived from an EMBL/GenBank/DDBJ whole genome shotgun (WGS) entry which is preliminary data.</text>
</comment>
<dbReference type="InterPro" id="IPR054472">
    <property type="entry name" value="WHD"/>
</dbReference>